<organism evidence="2 3">
    <name type="scientific">Nitrosomonas communis</name>
    <dbReference type="NCBI Taxonomy" id="44574"/>
    <lineage>
        <taxon>Bacteria</taxon>
        <taxon>Pseudomonadati</taxon>
        <taxon>Pseudomonadota</taxon>
        <taxon>Betaproteobacteria</taxon>
        <taxon>Nitrosomonadales</taxon>
        <taxon>Nitrosomonadaceae</taxon>
        <taxon>Nitrosomonas</taxon>
    </lineage>
</organism>
<dbReference type="Gene3D" id="3.40.50.620">
    <property type="entry name" value="HUPs"/>
    <property type="match status" value="1"/>
</dbReference>
<dbReference type="InterPro" id="IPR006016">
    <property type="entry name" value="UspA"/>
</dbReference>
<protein>
    <submittedName>
        <fullName evidence="2">Universal stress protein family protein</fullName>
    </submittedName>
</protein>
<proteinExistence type="predicted"/>
<dbReference type="RefSeq" id="WP_074666782.1">
    <property type="nucleotide sequence ID" value="NZ_FNNH01000014.1"/>
</dbReference>
<reference evidence="2 3" key="1">
    <citation type="submission" date="2016-10" db="EMBL/GenBank/DDBJ databases">
        <authorList>
            <person name="de Groot N.N."/>
        </authorList>
    </citation>
    <scope>NUCLEOTIDE SEQUENCE [LARGE SCALE GENOMIC DNA]</scope>
    <source>
        <strain evidence="2 3">Nm110</strain>
    </source>
</reference>
<dbReference type="Proteomes" id="UP000183454">
    <property type="component" value="Unassembled WGS sequence"/>
</dbReference>
<gene>
    <name evidence="2" type="ORF">SAMN05421882_101439</name>
</gene>
<evidence type="ECO:0000313" key="3">
    <source>
        <dbReference type="Proteomes" id="UP000183454"/>
    </source>
</evidence>
<accession>A0A1H2U738</accession>
<dbReference type="SUPFAM" id="SSF52402">
    <property type="entry name" value="Adenine nucleotide alpha hydrolases-like"/>
    <property type="match status" value="1"/>
</dbReference>
<evidence type="ECO:0000259" key="1">
    <source>
        <dbReference type="Pfam" id="PF00582"/>
    </source>
</evidence>
<dbReference type="InterPro" id="IPR014729">
    <property type="entry name" value="Rossmann-like_a/b/a_fold"/>
</dbReference>
<dbReference type="AlphaFoldDB" id="A0A1H2U738"/>
<evidence type="ECO:0000313" key="2">
    <source>
        <dbReference type="EMBL" id="SDW51294.1"/>
    </source>
</evidence>
<name>A0A1H2U738_9PROT</name>
<dbReference type="EMBL" id="FNNH01000014">
    <property type="protein sequence ID" value="SDW51294.1"/>
    <property type="molecule type" value="Genomic_DNA"/>
</dbReference>
<feature type="domain" description="UspA" evidence="1">
    <location>
        <begin position="4"/>
        <end position="72"/>
    </location>
</feature>
<sequence>MAEIKNILTATDVSDSSSQAIARGFLLAQVSGARFTIIHAVGIDALAPLRELLGDNADDVSQKILDEASERLAEFVADSPMKDGIPVNIHIERGLVGTL</sequence>
<dbReference type="Pfam" id="PF00582">
    <property type="entry name" value="Usp"/>
    <property type="match status" value="1"/>
</dbReference>